<evidence type="ECO:0000313" key="10">
    <source>
        <dbReference type="EMBL" id="GIM48522.1"/>
    </source>
</evidence>
<dbReference type="SUPFAM" id="SSF52540">
    <property type="entry name" value="P-loop containing nucleoside triphosphate hydrolases"/>
    <property type="match status" value="1"/>
</dbReference>
<dbReference type="InterPro" id="IPR051539">
    <property type="entry name" value="T4SS-coupling_protein"/>
</dbReference>
<gene>
    <name evidence="10" type="ORF">DNHGIG_40710</name>
</gene>
<proteinExistence type="inferred from homology"/>
<dbReference type="GO" id="GO:0005886">
    <property type="term" value="C:plasma membrane"/>
    <property type="evidence" value="ECO:0007669"/>
    <property type="project" value="UniProtKB-SubCell"/>
</dbReference>
<dbReference type="Pfam" id="PF02534">
    <property type="entry name" value="T4SS-DNA_transf"/>
    <property type="match status" value="1"/>
</dbReference>
<evidence type="ECO:0000256" key="4">
    <source>
        <dbReference type="ARBA" id="ARBA00022692"/>
    </source>
</evidence>
<evidence type="ECO:0000256" key="1">
    <source>
        <dbReference type="ARBA" id="ARBA00004651"/>
    </source>
</evidence>
<feature type="transmembrane region" description="Helical" evidence="9">
    <location>
        <begin position="26"/>
        <end position="47"/>
    </location>
</feature>
<evidence type="ECO:0008006" key="12">
    <source>
        <dbReference type="Google" id="ProtNLM"/>
    </source>
</evidence>
<accession>A0AAV4LNM5</accession>
<evidence type="ECO:0000256" key="2">
    <source>
        <dbReference type="ARBA" id="ARBA00008806"/>
    </source>
</evidence>
<comment type="caution">
    <text evidence="10">The sequence shown here is derived from an EMBL/GenBank/DDBJ whole genome shotgun (WGS) entry which is preliminary data.</text>
</comment>
<dbReference type="Gene3D" id="3.40.50.300">
    <property type="entry name" value="P-loop containing nucleotide triphosphate hydrolases"/>
    <property type="match status" value="2"/>
</dbReference>
<feature type="coiled-coil region" evidence="7">
    <location>
        <begin position="297"/>
        <end position="324"/>
    </location>
</feature>
<keyword evidence="11" id="KW-1185">Reference proteome</keyword>
<dbReference type="PANTHER" id="PTHR37937">
    <property type="entry name" value="CONJUGATIVE TRANSFER: DNA TRANSPORT"/>
    <property type="match status" value="1"/>
</dbReference>
<dbReference type="CDD" id="cd01127">
    <property type="entry name" value="TrwB_TraG_TraD_VirD4"/>
    <property type="match status" value="1"/>
</dbReference>
<feature type="region of interest" description="Disordered" evidence="8">
    <location>
        <begin position="649"/>
        <end position="681"/>
    </location>
</feature>
<dbReference type="EMBL" id="BOQE01000002">
    <property type="protein sequence ID" value="GIM48522.1"/>
    <property type="molecule type" value="Genomic_DNA"/>
</dbReference>
<keyword evidence="3" id="KW-1003">Cell membrane</keyword>
<evidence type="ECO:0000256" key="3">
    <source>
        <dbReference type="ARBA" id="ARBA00022475"/>
    </source>
</evidence>
<comment type="similarity">
    <text evidence="2">Belongs to the VirD4/TraG family.</text>
</comment>
<feature type="transmembrane region" description="Helical" evidence="9">
    <location>
        <begin position="94"/>
        <end position="118"/>
    </location>
</feature>
<dbReference type="Proteomes" id="UP001057291">
    <property type="component" value="Unassembled WGS sequence"/>
</dbReference>
<sequence>MIWTIGAWLLMAGTLCLYLVGTLSGFTSLTVLLIFGILALAQIALGIWKRAWKLVGWALLSLGLLGMWELSGWIHRGILSFAKKDAVLSHMMLVPHMAAFMFSLFPFLLLCLALVLAVKASKVSFKSLFFDWSFSPSSKENPMYPSIRICKDAETGQDIYLNGEDRFLHLLVAGPTGSGKTALTLGPFVYQDIEYVAKGGHARVIVVEPDGEFTEDLAEYCEELGVPYLRIDATNPGDFHWNPFEGKPADVAESITSILKSSGSKQEFFDNVNEATSRNVALLLKLIHGDNLTVLDYSNALRSVDKLKALMKELRKKKSKLSKDDRYMAENVLASLENEIANEMQAEHFQKVCMGLRQKLENLIGNPNVRRILDGPSSFRFSDLYETPGVLLINTGNTPAGDMFGKFLLMAMQFAALDRPGKAKTRTPVFLYVDEFSRYVSERFDEILKQGRKYRVALSFAFQSFGDLELSSYPQYKRRVKTNARNKIILSGLEYDDALEAERMMGTKEETMTTTSYSEGLFSRDGERISETTREKARFSANYLMFMPWNQIVYKIISNKQTLEPKVGIVDYPKRKRIEQIQRSFKGKKIRDAQHLIPDSKENLSTYQNEVPLRQTETAIRASEIASGTHTITQRKIPLRRKITSSERVIQIDSSSSNQKTNQSSQNSASQQAQMTMDELW</sequence>
<evidence type="ECO:0000256" key="8">
    <source>
        <dbReference type="SAM" id="MobiDB-lite"/>
    </source>
</evidence>
<keyword evidence="4 9" id="KW-0812">Transmembrane</keyword>
<keyword evidence="7" id="KW-0175">Coiled coil</keyword>
<comment type="subcellular location">
    <subcellularLocation>
        <location evidence="1">Cell membrane</location>
        <topology evidence="1">Multi-pass membrane protein</topology>
    </subcellularLocation>
</comment>
<dbReference type="InterPro" id="IPR027417">
    <property type="entry name" value="P-loop_NTPase"/>
</dbReference>
<evidence type="ECO:0000256" key="6">
    <source>
        <dbReference type="ARBA" id="ARBA00023136"/>
    </source>
</evidence>
<feature type="transmembrane region" description="Helical" evidence="9">
    <location>
        <begin position="54"/>
        <end position="74"/>
    </location>
</feature>
<dbReference type="InterPro" id="IPR003688">
    <property type="entry name" value="TraG/VirD4"/>
</dbReference>
<evidence type="ECO:0000313" key="11">
    <source>
        <dbReference type="Proteomes" id="UP001057291"/>
    </source>
</evidence>
<dbReference type="PANTHER" id="PTHR37937:SF1">
    <property type="entry name" value="CONJUGATIVE TRANSFER: DNA TRANSPORT"/>
    <property type="match status" value="1"/>
</dbReference>
<organism evidence="10 11">
    <name type="scientific">Collibacillus ludicampi</name>
    <dbReference type="NCBI Taxonomy" id="2771369"/>
    <lineage>
        <taxon>Bacteria</taxon>
        <taxon>Bacillati</taxon>
        <taxon>Bacillota</taxon>
        <taxon>Bacilli</taxon>
        <taxon>Bacillales</taxon>
        <taxon>Alicyclobacillaceae</taxon>
        <taxon>Collibacillus</taxon>
    </lineage>
</organism>
<keyword evidence="5 9" id="KW-1133">Transmembrane helix</keyword>
<dbReference type="AlphaFoldDB" id="A0AAV4LNM5"/>
<reference evidence="10" key="1">
    <citation type="journal article" date="2023" name="Int. J. Syst. Evol. Microbiol.">
        <title>Collibacillus ludicampi gen. nov., sp. nov., a new soil bacterium of the family Alicyclobacillaceae.</title>
        <authorList>
            <person name="Jojima T."/>
            <person name="Ioku Y."/>
            <person name="Fukuta Y."/>
            <person name="Shirasaka N."/>
            <person name="Matsumura Y."/>
            <person name="Mori M."/>
        </authorList>
    </citation>
    <scope>NUCLEOTIDE SEQUENCE</scope>
    <source>
        <strain evidence="10">TP075</strain>
    </source>
</reference>
<evidence type="ECO:0000256" key="5">
    <source>
        <dbReference type="ARBA" id="ARBA00022989"/>
    </source>
</evidence>
<protein>
    <recommendedName>
        <fullName evidence="12">TraD/TraG TraM recognition site domain-containing protein</fullName>
    </recommendedName>
</protein>
<keyword evidence="6 9" id="KW-0472">Membrane</keyword>
<name>A0AAV4LNM5_9BACL</name>
<feature type="compositionally biased region" description="Low complexity" evidence="8">
    <location>
        <begin position="654"/>
        <end position="674"/>
    </location>
</feature>
<evidence type="ECO:0000256" key="9">
    <source>
        <dbReference type="SAM" id="Phobius"/>
    </source>
</evidence>
<evidence type="ECO:0000256" key="7">
    <source>
        <dbReference type="SAM" id="Coils"/>
    </source>
</evidence>